<reference evidence="1 2" key="1">
    <citation type="journal article" date="2016" name="Nat. Commun.">
        <title>Thousands of microbial genomes shed light on interconnected biogeochemical processes in an aquifer system.</title>
        <authorList>
            <person name="Anantharaman K."/>
            <person name="Brown C.T."/>
            <person name="Hug L.A."/>
            <person name="Sharon I."/>
            <person name="Castelle C.J."/>
            <person name="Probst A.J."/>
            <person name="Thomas B.C."/>
            <person name="Singh A."/>
            <person name="Wilkins M.J."/>
            <person name="Karaoz U."/>
            <person name="Brodie E.L."/>
            <person name="Williams K.H."/>
            <person name="Hubbard S.S."/>
            <person name="Banfield J.F."/>
        </authorList>
    </citation>
    <scope>NUCLEOTIDE SEQUENCE [LARGE SCALE GENOMIC DNA]</scope>
</reference>
<dbReference type="STRING" id="1797780.A3E45_03680"/>
<comment type="caution">
    <text evidence="1">The sequence shown here is derived from an EMBL/GenBank/DDBJ whole genome shotgun (WGS) entry which is preliminary data.</text>
</comment>
<evidence type="ECO:0000313" key="2">
    <source>
        <dbReference type="Proteomes" id="UP000176405"/>
    </source>
</evidence>
<dbReference type="AlphaFoldDB" id="A0A1F5K333"/>
<sequence length="157" mass="17600">MPNLNLKQKIMVGVAIIGALLILLFQRGIYGKTTVEPTIEKNPSSQATVQQTDRLVVVSTVPSPLEEAIIVPTQVVEITFNLPLENVGEFKNRLEPKSDYIVKLSDDRKTAKIIPTPLFELGTTFTLFILTDSKFDGGKRLDHELIYHFKTLEYKGV</sequence>
<proteinExistence type="predicted"/>
<organism evidence="1 2">
    <name type="scientific">Candidatus Daviesbacteria bacterium RIFCSPHIGHO2_12_FULL_43_11</name>
    <dbReference type="NCBI Taxonomy" id="1797780"/>
    <lineage>
        <taxon>Bacteria</taxon>
        <taxon>Candidatus Daviesiibacteriota</taxon>
    </lineage>
</organism>
<evidence type="ECO:0008006" key="3">
    <source>
        <dbReference type="Google" id="ProtNLM"/>
    </source>
</evidence>
<protein>
    <recommendedName>
        <fullName evidence="3">SbsA Ig-like domain-containing protein</fullName>
    </recommendedName>
</protein>
<name>A0A1F5K333_9BACT</name>
<dbReference type="Proteomes" id="UP000176405">
    <property type="component" value="Unassembled WGS sequence"/>
</dbReference>
<dbReference type="EMBL" id="MFDH01000026">
    <property type="protein sequence ID" value="OGE35244.1"/>
    <property type="molecule type" value="Genomic_DNA"/>
</dbReference>
<evidence type="ECO:0000313" key="1">
    <source>
        <dbReference type="EMBL" id="OGE35244.1"/>
    </source>
</evidence>
<accession>A0A1F5K333</accession>
<gene>
    <name evidence="1" type="ORF">A3E45_03680</name>
</gene>